<dbReference type="EMBL" id="MTSL01000101">
    <property type="protein sequence ID" value="PJF18793.1"/>
    <property type="molecule type" value="Genomic_DNA"/>
</dbReference>
<proteinExistence type="inferred from homology"/>
<evidence type="ECO:0000256" key="4">
    <source>
        <dbReference type="PIRSR" id="PIRSR600898-1"/>
    </source>
</evidence>
<reference evidence="5 6" key="1">
    <citation type="submission" date="2016-10" db="EMBL/GenBank/DDBJ databases">
        <title>The genome of Paramicrosporidium saccamoebae is the missing link in understanding Cryptomycota and Microsporidia evolution.</title>
        <authorList>
            <person name="Quandt C.A."/>
            <person name="Beaudet D."/>
            <person name="Corsaro D."/>
            <person name="Michel R."/>
            <person name="Corradi N."/>
            <person name="James T."/>
        </authorList>
    </citation>
    <scope>NUCLEOTIDE SEQUENCE [LARGE SCALE GENOMIC DNA]</scope>
    <source>
        <strain evidence="5 6">KSL3</strain>
    </source>
</reference>
<evidence type="ECO:0000256" key="1">
    <source>
        <dbReference type="ARBA" id="ARBA00007119"/>
    </source>
</evidence>
<sequence>MPIQKDDGKPGLLATGKLGDASSQIPMYLQVANVDDSGLLSALFRDYTFWASAYLLEPCHLNLLAKGEYGLGREYLPKNIAIPLNIIAQKLGAKPFMEYAQSYAYLIFPATQVIDCTIGGRRTSRKELIHVAMVAHTPKLVSSTLVTLEGAEGKDRKVFNTGLKGVLSAMKAINLEMDTMWTRSDPNDYKEFRTFIMGIKSQPMFPNGVVYEGVSEKPVSYRGESGANDSIIPTIDNLLQVYQRMPNNPLTEILKDFRAYRPLPHTQWLEMVQCRAQKADLRAFAMGDDESAVLYLENLDQNREFRQRHWNFAKEYIIKHTEHPVATGGSPILTWLPNQLSTVLTIMDETASQIKAKSPLLDKTLGRMLNQKNILNREVQKLQQKFATK</sequence>
<dbReference type="PANTHER" id="PTHR28657">
    <property type="entry name" value="INDOLEAMINE 2,3-DIOXYGENASE"/>
    <property type="match status" value="1"/>
</dbReference>
<protein>
    <recommendedName>
        <fullName evidence="7">Indoleamine 2,3-dioxygenase</fullName>
    </recommendedName>
</protein>
<accession>A0A2H9TM16</accession>
<dbReference type="GO" id="GO:0046872">
    <property type="term" value="F:metal ion binding"/>
    <property type="evidence" value="ECO:0007669"/>
    <property type="project" value="UniProtKB-KW"/>
</dbReference>
<evidence type="ECO:0000313" key="5">
    <source>
        <dbReference type="EMBL" id="PJF18793.1"/>
    </source>
</evidence>
<dbReference type="InterPro" id="IPR000898">
    <property type="entry name" value="Indolamine_dOase"/>
</dbReference>
<evidence type="ECO:0008006" key="7">
    <source>
        <dbReference type="Google" id="ProtNLM"/>
    </source>
</evidence>
<keyword evidence="3 4" id="KW-0408">Iron</keyword>
<dbReference type="GO" id="GO:0016702">
    <property type="term" value="F:oxidoreductase activity, acting on single donors with incorporation of molecular oxygen, incorporation of two atoms of oxygen"/>
    <property type="evidence" value="ECO:0007669"/>
    <property type="project" value="UniProtKB-ARBA"/>
</dbReference>
<dbReference type="Pfam" id="PF01231">
    <property type="entry name" value="IDO"/>
    <property type="match status" value="1"/>
</dbReference>
<name>A0A2H9TM16_9FUNG</name>
<dbReference type="AlphaFoldDB" id="A0A2H9TM16"/>
<gene>
    <name evidence="5" type="ORF">PSACC_01405</name>
</gene>
<comment type="similarity">
    <text evidence="1">Belongs to the indoleamine 2,3-dioxygenase family.</text>
</comment>
<keyword evidence="4" id="KW-0349">Heme</keyword>
<dbReference type="STRING" id="1246581.A0A2H9TM16"/>
<comment type="caution">
    <text evidence="5">The sequence shown here is derived from an EMBL/GenBank/DDBJ whole genome shotgun (WGS) entry which is preliminary data.</text>
</comment>
<organism evidence="5 6">
    <name type="scientific">Paramicrosporidium saccamoebae</name>
    <dbReference type="NCBI Taxonomy" id="1246581"/>
    <lineage>
        <taxon>Eukaryota</taxon>
        <taxon>Fungi</taxon>
        <taxon>Fungi incertae sedis</taxon>
        <taxon>Cryptomycota</taxon>
        <taxon>Cryptomycota incertae sedis</taxon>
        <taxon>Paramicrosporidium</taxon>
    </lineage>
</organism>
<dbReference type="GO" id="GO:0019441">
    <property type="term" value="P:L-tryptophan catabolic process to kynurenine"/>
    <property type="evidence" value="ECO:0007669"/>
    <property type="project" value="InterPro"/>
</dbReference>
<feature type="binding site" description="proximal binding residue" evidence="4">
    <location>
        <position position="309"/>
    </location>
    <ligand>
        <name>heme b</name>
        <dbReference type="ChEBI" id="CHEBI:60344"/>
    </ligand>
    <ligandPart>
        <name>Fe</name>
        <dbReference type="ChEBI" id="CHEBI:18248"/>
    </ligandPart>
</feature>
<evidence type="ECO:0000256" key="2">
    <source>
        <dbReference type="ARBA" id="ARBA00022723"/>
    </source>
</evidence>
<dbReference type="OrthoDB" id="10262710at2759"/>
<dbReference type="GO" id="GO:0020037">
    <property type="term" value="F:heme binding"/>
    <property type="evidence" value="ECO:0007669"/>
    <property type="project" value="InterPro"/>
</dbReference>
<dbReference type="PANTHER" id="PTHR28657:SF3">
    <property type="entry name" value="INDOLEAMINE 2,3-DIOXYGENASE"/>
    <property type="match status" value="1"/>
</dbReference>
<dbReference type="Gene3D" id="1.20.58.480">
    <property type="match status" value="1"/>
</dbReference>
<evidence type="ECO:0000313" key="6">
    <source>
        <dbReference type="Proteomes" id="UP000240830"/>
    </source>
</evidence>
<evidence type="ECO:0000256" key="3">
    <source>
        <dbReference type="ARBA" id="ARBA00023004"/>
    </source>
</evidence>
<keyword evidence="2 4" id="KW-0479">Metal-binding</keyword>
<dbReference type="Proteomes" id="UP000240830">
    <property type="component" value="Unassembled WGS sequence"/>
</dbReference>
<dbReference type="InterPro" id="IPR037217">
    <property type="entry name" value="Trp/Indoleamine_2_3_dOase-like"/>
</dbReference>
<dbReference type="SUPFAM" id="SSF140959">
    <property type="entry name" value="Indolic compounds 2,3-dioxygenase-like"/>
    <property type="match status" value="1"/>
</dbReference>
<keyword evidence="6" id="KW-1185">Reference proteome</keyword>